<dbReference type="RefSeq" id="WP_288196767.1">
    <property type="nucleotide sequence ID" value="NZ_LT608334.1"/>
</dbReference>
<dbReference type="EMBL" id="FMJD01000008">
    <property type="protein sequence ID" value="SCM76658.1"/>
    <property type="molecule type" value="Genomic_DNA"/>
</dbReference>
<dbReference type="PRINTS" id="PR00413">
    <property type="entry name" value="HADHALOGNASE"/>
</dbReference>
<name>A0A212LGN9_9HYPH</name>
<reference evidence="1" key="1">
    <citation type="submission" date="2016-08" db="EMBL/GenBank/DDBJ databases">
        <authorList>
            <person name="Seilhamer J.J."/>
        </authorList>
    </citation>
    <scope>NUCLEOTIDE SEQUENCE</scope>
    <source>
        <strain evidence="1">86</strain>
    </source>
</reference>
<evidence type="ECO:0000313" key="1">
    <source>
        <dbReference type="EMBL" id="SCM76658.1"/>
    </source>
</evidence>
<accession>A0A212LGN9</accession>
<protein>
    <submittedName>
        <fullName evidence="1">Hydrolase</fullName>
    </submittedName>
</protein>
<sequence length="206" mass="22350">MAGPIRLALFDMDDVVYAYTRADRIAHLAAVTGLEPAFINDRVWSEGLEAAADGGAFPTPELYIGSWRDRLGYPLAVEDWVEARRRGMRLIPGTLAVIERLIAAGTVVGVLTNNGPLVHVYRERLAPELARLVGDRFLVSASFSTMKPDPQVFHRALDRLGFSPEESFFTDDMPENVEGARAAGLSGSVFTTPAALEADLAAHGLL</sequence>
<dbReference type="SUPFAM" id="SSF56784">
    <property type="entry name" value="HAD-like"/>
    <property type="match status" value="1"/>
</dbReference>
<dbReference type="SFLD" id="SFLDG01129">
    <property type="entry name" value="C1.5:_HAD__Beta-PGM__Phosphata"/>
    <property type="match status" value="1"/>
</dbReference>
<dbReference type="NCBIfam" id="TIGR01509">
    <property type="entry name" value="HAD-SF-IA-v3"/>
    <property type="match status" value="1"/>
</dbReference>
<dbReference type="InterPro" id="IPR023214">
    <property type="entry name" value="HAD_sf"/>
</dbReference>
<keyword evidence="1" id="KW-0378">Hydrolase</keyword>
<dbReference type="Gene3D" id="3.40.50.1000">
    <property type="entry name" value="HAD superfamily/HAD-like"/>
    <property type="match status" value="1"/>
</dbReference>
<dbReference type="PANTHER" id="PTHR43611">
    <property type="entry name" value="ALPHA-D-GLUCOSE 1-PHOSPHATE PHOSPHATASE"/>
    <property type="match status" value="1"/>
</dbReference>
<organism evidence="1">
    <name type="scientific">uncultured Pleomorphomonas sp</name>
    <dbReference type="NCBI Taxonomy" id="442121"/>
    <lineage>
        <taxon>Bacteria</taxon>
        <taxon>Pseudomonadati</taxon>
        <taxon>Pseudomonadota</taxon>
        <taxon>Alphaproteobacteria</taxon>
        <taxon>Hyphomicrobiales</taxon>
        <taxon>Pleomorphomonadaceae</taxon>
        <taxon>Pleomorphomonas</taxon>
        <taxon>environmental samples</taxon>
    </lineage>
</organism>
<dbReference type="AlphaFoldDB" id="A0A212LGN9"/>
<dbReference type="SFLD" id="SFLDS00003">
    <property type="entry name" value="Haloacid_Dehalogenase"/>
    <property type="match status" value="1"/>
</dbReference>
<dbReference type="CDD" id="cd02603">
    <property type="entry name" value="HAD_sEH-N_like"/>
    <property type="match status" value="1"/>
</dbReference>
<gene>
    <name evidence="1" type="ORF">KL86PLE_40463</name>
</gene>
<dbReference type="GO" id="GO:0016787">
    <property type="term" value="F:hydrolase activity"/>
    <property type="evidence" value="ECO:0007669"/>
    <property type="project" value="UniProtKB-KW"/>
</dbReference>
<dbReference type="Pfam" id="PF00702">
    <property type="entry name" value="Hydrolase"/>
    <property type="match status" value="1"/>
</dbReference>
<dbReference type="PANTHER" id="PTHR43611:SF3">
    <property type="entry name" value="FLAVIN MONONUCLEOTIDE HYDROLASE 1, CHLOROPLATIC"/>
    <property type="match status" value="1"/>
</dbReference>
<dbReference type="InterPro" id="IPR006439">
    <property type="entry name" value="HAD-SF_hydro_IA"/>
</dbReference>
<proteinExistence type="predicted"/>
<dbReference type="InterPro" id="IPR036412">
    <property type="entry name" value="HAD-like_sf"/>
</dbReference>